<evidence type="ECO:0000313" key="3">
    <source>
        <dbReference type="EMBL" id="KAG5956660.1"/>
    </source>
</evidence>
<organism evidence="3 5">
    <name type="scientific">Claviceps arundinis</name>
    <dbReference type="NCBI Taxonomy" id="1623583"/>
    <lineage>
        <taxon>Eukaryota</taxon>
        <taxon>Fungi</taxon>
        <taxon>Dikarya</taxon>
        <taxon>Ascomycota</taxon>
        <taxon>Pezizomycotina</taxon>
        <taxon>Sordariomycetes</taxon>
        <taxon>Hypocreomycetidae</taxon>
        <taxon>Hypocreales</taxon>
        <taxon>Clavicipitaceae</taxon>
        <taxon>Claviceps</taxon>
    </lineage>
</organism>
<proteinExistence type="predicted"/>
<dbReference type="Proteomes" id="UP000784919">
    <property type="component" value="Unassembled WGS sequence"/>
</dbReference>
<comment type="caution">
    <text evidence="3">The sequence shown here is derived from an EMBL/GenBank/DDBJ whole genome shotgun (WGS) entry which is preliminary data.</text>
</comment>
<accession>A0A9P7MLK6</accession>
<evidence type="ECO:0000256" key="1">
    <source>
        <dbReference type="SAM" id="MobiDB-lite"/>
    </source>
</evidence>
<evidence type="ECO:0000313" key="5">
    <source>
        <dbReference type="Proteomes" id="UP000784919"/>
    </source>
</evidence>
<dbReference type="EMBL" id="SRPR01000273">
    <property type="protein sequence ID" value="KAG5955217.1"/>
    <property type="molecule type" value="Genomic_DNA"/>
</dbReference>
<dbReference type="Pfam" id="PF15365">
    <property type="entry name" value="PNRC"/>
    <property type="match status" value="1"/>
</dbReference>
<dbReference type="EMBL" id="SRPS01000517">
    <property type="protein sequence ID" value="KAG5956660.1"/>
    <property type="molecule type" value="Genomic_DNA"/>
</dbReference>
<feature type="region of interest" description="Disordered" evidence="1">
    <location>
        <begin position="268"/>
        <end position="287"/>
    </location>
</feature>
<feature type="region of interest" description="Disordered" evidence="1">
    <location>
        <begin position="313"/>
        <end position="347"/>
    </location>
</feature>
<feature type="compositionally biased region" description="Basic and acidic residues" evidence="1">
    <location>
        <begin position="188"/>
        <end position="199"/>
    </location>
</feature>
<feature type="region of interest" description="Disordered" evidence="1">
    <location>
        <begin position="188"/>
        <end position="261"/>
    </location>
</feature>
<feature type="compositionally biased region" description="Basic residues" evidence="1">
    <location>
        <begin position="16"/>
        <end position="26"/>
    </location>
</feature>
<name>A0A9P7MLK6_9HYPO</name>
<protein>
    <recommendedName>
        <fullName evidence="6">Proteophosphoglycan 5</fullName>
    </recommendedName>
</protein>
<dbReference type="Proteomes" id="UP000742024">
    <property type="component" value="Unassembled WGS sequence"/>
</dbReference>
<reference evidence="3 4" key="1">
    <citation type="journal article" date="2020" name="bioRxiv">
        <title>Whole genome comparisons of ergot fungi reveals the divergence and evolution of species within the genus Claviceps are the result of varying mechanisms driving genome evolution and host range expansion.</title>
        <authorList>
            <person name="Wyka S.A."/>
            <person name="Mondo S.J."/>
            <person name="Liu M."/>
            <person name="Dettman J."/>
            <person name="Nalam V."/>
            <person name="Broders K.D."/>
        </authorList>
    </citation>
    <scope>NUCLEOTIDE SEQUENCE</scope>
    <source>
        <strain evidence="3">CCC 1102</strain>
        <strain evidence="2 4">LM583</strain>
    </source>
</reference>
<evidence type="ECO:0008006" key="6">
    <source>
        <dbReference type="Google" id="ProtNLM"/>
    </source>
</evidence>
<evidence type="ECO:0000313" key="4">
    <source>
        <dbReference type="Proteomes" id="UP000742024"/>
    </source>
</evidence>
<dbReference type="InterPro" id="IPR028322">
    <property type="entry name" value="PNRC-like_rgn"/>
</dbReference>
<feature type="region of interest" description="Disordered" evidence="1">
    <location>
        <begin position="1"/>
        <end position="100"/>
    </location>
</feature>
<feature type="compositionally biased region" description="Polar residues" evidence="1">
    <location>
        <begin position="215"/>
        <end position="236"/>
    </location>
</feature>
<sequence length="372" mass="40509">MNETPLKQKTTPARRDHGRRTARSAAHKAYASETDAIPSDANRLHDTPQTPNHMKVDLYPANETSSRKAPGSKGRSRNKPRHGPTSPDFAPVLGQTPPHRSVSIKAGMSTAYAGATFHASPAPSSLPIPSFLCKSPAESPLSAARGFTPQVPSPPTTDQGVSTPFRSSSLLKASESPLDFMFRAHRQEKERGTRDKHPELYMPHQESPGSIPRFETNSGFKSTSLSHTRRCNSGSQPGRIDTTELDGTPGRPVGPAFSTPYQDRIKAARPATRPKHPNGYSQSGNSLHKPQVDQAEALKKFLFGSTGPLYSGSISAPSDFQPSPQNNPRNFRSTPRSDDFGRSGTIEAMEDDLRRILKLDISSKTPPTDRIF</sequence>
<keyword evidence="4" id="KW-1185">Reference proteome</keyword>
<gene>
    <name evidence="3" type="ORF">E4U56_006441</name>
    <name evidence="2" type="ORF">E4U57_003641</name>
</gene>
<evidence type="ECO:0000313" key="2">
    <source>
        <dbReference type="EMBL" id="KAG5955217.1"/>
    </source>
</evidence>
<dbReference type="OrthoDB" id="2142961at2759"/>
<feature type="region of interest" description="Disordered" evidence="1">
    <location>
        <begin position="138"/>
        <end position="163"/>
    </location>
</feature>
<dbReference type="GO" id="GO:0016071">
    <property type="term" value="P:mRNA metabolic process"/>
    <property type="evidence" value="ECO:0007669"/>
    <property type="project" value="UniProtKB-ARBA"/>
</dbReference>
<feature type="compositionally biased region" description="Polar residues" evidence="1">
    <location>
        <begin position="1"/>
        <end position="11"/>
    </location>
</feature>
<feature type="compositionally biased region" description="Polar residues" evidence="1">
    <location>
        <begin position="313"/>
        <end position="334"/>
    </location>
</feature>
<dbReference type="AlphaFoldDB" id="A0A9P7MLK6"/>